<keyword evidence="3" id="KW-1185">Reference proteome</keyword>
<feature type="region of interest" description="Disordered" evidence="1">
    <location>
        <begin position="62"/>
        <end position="97"/>
    </location>
</feature>
<evidence type="ECO:0000313" key="3">
    <source>
        <dbReference type="Proteomes" id="UP000231586"/>
    </source>
</evidence>
<evidence type="ECO:0000313" key="2">
    <source>
        <dbReference type="EMBL" id="PJI94157.1"/>
    </source>
</evidence>
<dbReference type="AlphaFoldDB" id="A0A2M8WT74"/>
<sequence>MNARPDVQLDALAAQKSAAQRARRRRTTAVGATGVAACALVAAAVVGVAQAAPWGSSPVVPTATDGGASTRTVGSTPVPTRTVAAPAPTATTPVPGDAAGDVVTATYDDGFEPYPYHVASDRQWEGWSYTTATDDRFYTCGAPESVLTGAVGDTLALTRGLGPVEVTGEGVTSQETGYTFRVSDPALGTLQVAGPDVVLVQGGVVVGFLQDGHGPQTYDGTSTASGSVALGYLDSMPNRCLAASWEKSADGLEQWDVRTDAPRQAAGEYRAYLVSELSCRDDVTCGEGADTPRTVVSEPFTVTVGGGGKTTLSLAR</sequence>
<dbReference type="EMBL" id="PGTZ01000007">
    <property type="protein sequence ID" value="PJI94157.1"/>
    <property type="molecule type" value="Genomic_DNA"/>
</dbReference>
<evidence type="ECO:0000256" key="1">
    <source>
        <dbReference type="SAM" id="MobiDB-lite"/>
    </source>
</evidence>
<gene>
    <name evidence="2" type="ORF">CLV34_1644</name>
</gene>
<protein>
    <submittedName>
        <fullName evidence="2">Uncharacterized protein</fullName>
    </submittedName>
</protein>
<proteinExistence type="predicted"/>
<feature type="compositionally biased region" description="Low complexity" evidence="1">
    <location>
        <begin position="76"/>
        <end position="97"/>
    </location>
</feature>
<dbReference type="RefSeq" id="WP_100349735.1">
    <property type="nucleotide sequence ID" value="NZ_PGTZ01000007.1"/>
</dbReference>
<accession>A0A2M8WT74</accession>
<organism evidence="2 3">
    <name type="scientific">Luteimicrobium subarcticum</name>
    <dbReference type="NCBI Taxonomy" id="620910"/>
    <lineage>
        <taxon>Bacteria</taxon>
        <taxon>Bacillati</taxon>
        <taxon>Actinomycetota</taxon>
        <taxon>Actinomycetes</taxon>
        <taxon>Micrococcales</taxon>
        <taxon>Luteimicrobium</taxon>
    </lineage>
</organism>
<dbReference type="Proteomes" id="UP000231586">
    <property type="component" value="Unassembled WGS sequence"/>
</dbReference>
<name>A0A2M8WT74_9MICO</name>
<reference evidence="2 3" key="1">
    <citation type="submission" date="2017-11" db="EMBL/GenBank/DDBJ databases">
        <title>Genomic Encyclopedia of Archaeal and Bacterial Type Strains, Phase II (KMG-II): From Individual Species to Whole Genera.</title>
        <authorList>
            <person name="Goeker M."/>
        </authorList>
    </citation>
    <scope>NUCLEOTIDE SEQUENCE [LARGE SCALE GENOMIC DNA]</scope>
    <source>
        <strain evidence="2 3">DSM 22413</strain>
    </source>
</reference>
<comment type="caution">
    <text evidence="2">The sequence shown here is derived from an EMBL/GenBank/DDBJ whole genome shotgun (WGS) entry which is preliminary data.</text>
</comment>